<evidence type="ECO:0000256" key="6">
    <source>
        <dbReference type="ARBA" id="ARBA00022723"/>
    </source>
</evidence>
<dbReference type="SUPFAM" id="SSF57783">
    <property type="entry name" value="Zinc beta-ribbon"/>
    <property type="match status" value="1"/>
</dbReference>
<feature type="domain" description="Toprim" evidence="16">
    <location>
        <begin position="252"/>
        <end position="340"/>
    </location>
</feature>
<dbReference type="InterPro" id="IPR050219">
    <property type="entry name" value="DnaG_primase"/>
</dbReference>
<dbReference type="Proteomes" id="UP000228867">
    <property type="component" value="Unassembled WGS sequence"/>
</dbReference>
<gene>
    <name evidence="12" type="primary">dnaG</name>
    <name evidence="17" type="ORF">COV54_03605</name>
</gene>
<name>A0A2H0NAP9_9BACT</name>
<comment type="caution">
    <text evidence="17">The sequence shown here is derived from an EMBL/GenBank/DDBJ whole genome shotgun (WGS) entry which is preliminary data.</text>
</comment>
<evidence type="ECO:0000256" key="3">
    <source>
        <dbReference type="ARBA" id="ARBA00022679"/>
    </source>
</evidence>
<dbReference type="AlphaFoldDB" id="A0A2H0NAP9"/>
<evidence type="ECO:0000313" key="18">
    <source>
        <dbReference type="Proteomes" id="UP000228867"/>
    </source>
</evidence>
<keyword evidence="11 12" id="KW-0804">Transcription</keyword>
<comment type="subunit">
    <text evidence="12">Monomer. Interacts with DnaB.</text>
</comment>
<keyword evidence="5 12" id="KW-0235">DNA replication</keyword>
<dbReference type="GO" id="GO:0003899">
    <property type="term" value="F:DNA-directed RNA polymerase activity"/>
    <property type="evidence" value="ECO:0007669"/>
    <property type="project" value="UniProtKB-UniRule"/>
</dbReference>
<keyword evidence="8 13" id="KW-0862">Zinc</keyword>
<evidence type="ECO:0000256" key="4">
    <source>
        <dbReference type="ARBA" id="ARBA00022695"/>
    </source>
</evidence>
<dbReference type="GO" id="GO:1990077">
    <property type="term" value="C:primosome complex"/>
    <property type="evidence" value="ECO:0007669"/>
    <property type="project" value="UniProtKB-KW"/>
</dbReference>
<evidence type="ECO:0000256" key="8">
    <source>
        <dbReference type="ARBA" id="ARBA00022833"/>
    </source>
</evidence>
<dbReference type="HAMAP" id="MF_00974">
    <property type="entry name" value="DNA_primase_DnaG"/>
    <property type="match status" value="1"/>
</dbReference>
<dbReference type="PANTHER" id="PTHR30313">
    <property type="entry name" value="DNA PRIMASE"/>
    <property type="match status" value="1"/>
</dbReference>
<evidence type="ECO:0000256" key="5">
    <source>
        <dbReference type="ARBA" id="ARBA00022705"/>
    </source>
</evidence>
<keyword evidence="9" id="KW-0460">Magnesium</keyword>
<dbReference type="GO" id="GO:0008270">
    <property type="term" value="F:zinc ion binding"/>
    <property type="evidence" value="ECO:0007669"/>
    <property type="project" value="UniProtKB-KW"/>
</dbReference>
<comment type="catalytic activity">
    <reaction evidence="12">
        <text>ssDNA + n NTP = ssDNA/pppN(pN)n-1 hybrid + (n-1) diphosphate.</text>
        <dbReference type="EC" id="2.7.7.101"/>
    </reaction>
</comment>
<dbReference type="PIRSF" id="PIRSF002811">
    <property type="entry name" value="DnaG"/>
    <property type="match status" value="1"/>
</dbReference>
<evidence type="ECO:0000259" key="16">
    <source>
        <dbReference type="PROSITE" id="PS50880"/>
    </source>
</evidence>
<protein>
    <recommendedName>
        <fullName evidence="12 13">DNA primase</fullName>
        <ecNumber evidence="12">2.7.7.101</ecNumber>
    </recommendedName>
</protein>
<keyword evidence="2 12" id="KW-0639">Primosome</keyword>
<sequence length="565" mass="64730">MSKEVERIKEKLDIVDFISSYLPLQKAGKNFKALCPFHQEKTPSFVVSPERQMWYCFGACGEGGDIIKFLMKYENLEFYEALKFLAERAGIELAALNPAAQREIGGLYDIHEKAKEFFRKELFQNPAALEYLKNRGLGEQTIEEFELGFSPGGETLTLHLLNMGYDIDDLVKSGLVFKSQKGMHRDKFEKRIIFPIYNHLGKVVAFTGRLFLDESNVLDLPKYLNSPETPIFNKSKILYGFHKSKNSIAQSKSVLLVEGQMDFLMGWQAGIKNIAAVSGTALSQAHLETLRRLADTVIISFDNDEAGLKALERSLDVFGNFDFFLKALNLSGFKDPAEAILKNQEYFLEAVNNAQPVFSYLFKHYLPTLGGLDNISKKRALRHLLSKIKKIPSAVERDSWIKELVGYSGVSEVSLNLEMAALESLPKKENQTVTDDFIKASRLDLISQRLITLIFAREDLLPHLHQYRQYLPLTFQEILDNLNSEKAAFFKMRASYEFDDLKAEVLEKEFQDLIKNLQIEFLKQEGLRLKKEIKEAEKRNDNEELDEKSSTFSRLSQELHRLLKI</sequence>
<dbReference type="InterPro" id="IPR002694">
    <property type="entry name" value="Znf_CHC2"/>
</dbReference>
<keyword evidence="10 12" id="KW-0238">DNA-binding</keyword>
<dbReference type="InterPro" id="IPR030846">
    <property type="entry name" value="DnaG_bac"/>
</dbReference>
<evidence type="ECO:0000256" key="13">
    <source>
        <dbReference type="PIRNR" id="PIRNR002811"/>
    </source>
</evidence>
<dbReference type="GO" id="GO:0006269">
    <property type="term" value="P:DNA replication, synthesis of primer"/>
    <property type="evidence" value="ECO:0007669"/>
    <property type="project" value="UniProtKB-UniRule"/>
</dbReference>
<dbReference type="InterPro" id="IPR037068">
    <property type="entry name" value="DNA_primase_core_N_sf"/>
</dbReference>
<comment type="cofactor">
    <cofactor evidence="13 14">
        <name>Zn(2+)</name>
        <dbReference type="ChEBI" id="CHEBI:29105"/>
    </cofactor>
    <text evidence="13 14">Binds 1 zinc ion per monomer.</text>
</comment>
<dbReference type="InterPro" id="IPR006295">
    <property type="entry name" value="DNA_primase_DnaG"/>
</dbReference>
<dbReference type="SMART" id="SM00400">
    <property type="entry name" value="ZnF_CHCC"/>
    <property type="match status" value="1"/>
</dbReference>
<comment type="similarity">
    <text evidence="12 13">Belongs to the DnaG primase family.</text>
</comment>
<dbReference type="SMART" id="SM00493">
    <property type="entry name" value="TOPRIM"/>
    <property type="match status" value="1"/>
</dbReference>
<keyword evidence="7 14" id="KW-0863">Zinc-finger</keyword>
<evidence type="ECO:0000256" key="11">
    <source>
        <dbReference type="ARBA" id="ARBA00023163"/>
    </source>
</evidence>
<evidence type="ECO:0000256" key="10">
    <source>
        <dbReference type="ARBA" id="ARBA00023125"/>
    </source>
</evidence>
<reference evidence="17 18" key="1">
    <citation type="submission" date="2017-09" db="EMBL/GenBank/DDBJ databases">
        <title>Depth-based differentiation of microbial function through sediment-hosted aquifers and enrichment of novel symbionts in the deep terrestrial subsurface.</title>
        <authorList>
            <person name="Probst A.J."/>
            <person name="Ladd B."/>
            <person name="Jarett J.K."/>
            <person name="Geller-Mcgrath D.E."/>
            <person name="Sieber C.M."/>
            <person name="Emerson J.B."/>
            <person name="Anantharaman K."/>
            <person name="Thomas B.C."/>
            <person name="Malmstrom R."/>
            <person name="Stieglmeier M."/>
            <person name="Klingl A."/>
            <person name="Woyke T."/>
            <person name="Ryan C.M."/>
            <person name="Banfield J.F."/>
        </authorList>
    </citation>
    <scope>NUCLEOTIDE SEQUENCE [LARGE SCALE GENOMIC DNA]</scope>
    <source>
        <strain evidence="17">CG11_big_fil_rev_8_21_14_0_20_38_23</strain>
    </source>
</reference>
<keyword evidence="1 12" id="KW-0240">DNA-directed RNA polymerase</keyword>
<dbReference type="GO" id="GO:0000428">
    <property type="term" value="C:DNA-directed RNA polymerase complex"/>
    <property type="evidence" value="ECO:0007669"/>
    <property type="project" value="UniProtKB-KW"/>
</dbReference>
<dbReference type="SUPFAM" id="SSF56731">
    <property type="entry name" value="DNA primase core"/>
    <property type="match status" value="1"/>
</dbReference>
<dbReference type="Pfam" id="PF01807">
    <property type="entry name" value="Zn_ribbon_DnaG"/>
    <property type="match status" value="1"/>
</dbReference>
<dbReference type="Pfam" id="PF08275">
    <property type="entry name" value="DNAG_N"/>
    <property type="match status" value="1"/>
</dbReference>
<dbReference type="NCBIfam" id="TIGR01391">
    <property type="entry name" value="dnaG"/>
    <property type="match status" value="1"/>
</dbReference>
<dbReference type="InterPro" id="IPR006171">
    <property type="entry name" value="TOPRIM_dom"/>
</dbReference>
<comment type="function">
    <text evidence="12 13">RNA polymerase that catalyzes the synthesis of short RNA molecules used as primers for DNA polymerase during DNA replication.</text>
</comment>
<evidence type="ECO:0000256" key="9">
    <source>
        <dbReference type="ARBA" id="ARBA00022842"/>
    </source>
</evidence>
<evidence type="ECO:0000256" key="15">
    <source>
        <dbReference type="SAM" id="Coils"/>
    </source>
</evidence>
<organism evidence="17 18">
    <name type="scientific">Candidatus Jorgensenbacteria bacterium CG11_big_fil_rev_8_21_14_0_20_38_23</name>
    <dbReference type="NCBI Taxonomy" id="1974594"/>
    <lineage>
        <taxon>Bacteria</taxon>
        <taxon>Candidatus Joergenseniibacteriota</taxon>
    </lineage>
</organism>
<dbReference type="EMBL" id="PCWR01000072">
    <property type="protein sequence ID" value="PIR05982.1"/>
    <property type="molecule type" value="Genomic_DNA"/>
</dbReference>
<proteinExistence type="inferred from homology"/>
<evidence type="ECO:0000256" key="12">
    <source>
        <dbReference type="HAMAP-Rule" id="MF_00974"/>
    </source>
</evidence>
<dbReference type="FunFam" id="3.90.580.10:FF:000001">
    <property type="entry name" value="DNA primase"/>
    <property type="match status" value="1"/>
</dbReference>
<accession>A0A2H0NAP9</accession>
<evidence type="ECO:0000256" key="7">
    <source>
        <dbReference type="ARBA" id="ARBA00022771"/>
    </source>
</evidence>
<feature type="zinc finger region" description="CHC2-type" evidence="14">
    <location>
        <begin position="35"/>
        <end position="60"/>
    </location>
</feature>
<dbReference type="PANTHER" id="PTHR30313:SF2">
    <property type="entry name" value="DNA PRIMASE"/>
    <property type="match status" value="1"/>
</dbReference>
<keyword evidence="3 12" id="KW-0808">Transferase</keyword>
<evidence type="ECO:0000256" key="2">
    <source>
        <dbReference type="ARBA" id="ARBA00022515"/>
    </source>
</evidence>
<dbReference type="Pfam" id="PF13155">
    <property type="entry name" value="Toprim_2"/>
    <property type="match status" value="1"/>
</dbReference>
<dbReference type="Gene3D" id="3.90.980.10">
    <property type="entry name" value="DNA primase, catalytic core, N-terminal domain"/>
    <property type="match status" value="1"/>
</dbReference>
<comment type="caution">
    <text evidence="12">Lacks conserved residue(s) required for the propagation of feature annotation.</text>
</comment>
<dbReference type="PROSITE" id="PS50880">
    <property type="entry name" value="TOPRIM"/>
    <property type="match status" value="1"/>
</dbReference>
<dbReference type="GO" id="GO:0003677">
    <property type="term" value="F:DNA binding"/>
    <property type="evidence" value="ECO:0007669"/>
    <property type="project" value="UniProtKB-KW"/>
</dbReference>
<dbReference type="GO" id="GO:0005737">
    <property type="term" value="C:cytoplasm"/>
    <property type="evidence" value="ECO:0007669"/>
    <property type="project" value="TreeGrafter"/>
</dbReference>
<dbReference type="Gene3D" id="3.90.580.10">
    <property type="entry name" value="Zinc finger, CHC2-type domain"/>
    <property type="match status" value="1"/>
</dbReference>
<keyword evidence="4 12" id="KW-0548">Nucleotidyltransferase</keyword>
<dbReference type="InterPro" id="IPR034151">
    <property type="entry name" value="TOPRIM_DnaG_bac"/>
</dbReference>
<dbReference type="CDD" id="cd03364">
    <property type="entry name" value="TOPRIM_DnaG_primases"/>
    <property type="match status" value="1"/>
</dbReference>
<evidence type="ECO:0000256" key="14">
    <source>
        <dbReference type="PIRSR" id="PIRSR002811-1"/>
    </source>
</evidence>
<feature type="coiled-coil region" evidence="15">
    <location>
        <begin position="519"/>
        <end position="546"/>
    </location>
</feature>
<dbReference type="Gene3D" id="3.40.1360.10">
    <property type="match status" value="1"/>
</dbReference>
<keyword evidence="15" id="KW-0175">Coiled coil</keyword>
<dbReference type="InterPro" id="IPR036977">
    <property type="entry name" value="DNA_primase_Znf_CHC2"/>
</dbReference>
<dbReference type="EC" id="2.7.7.101" evidence="12"/>
<dbReference type="InterPro" id="IPR013264">
    <property type="entry name" value="DNAG_N"/>
</dbReference>
<evidence type="ECO:0000313" key="17">
    <source>
        <dbReference type="EMBL" id="PIR05982.1"/>
    </source>
</evidence>
<keyword evidence="6 13" id="KW-0479">Metal-binding</keyword>
<evidence type="ECO:0000256" key="1">
    <source>
        <dbReference type="ARBA" id="ARBA00022478"/>
    </source>
</evidence>